<reference evidence="2 3" key="1">
    <citation type="submission" date="2016-11" db="EMBL/GenBank/DDBJ databases">
        <title>Trade-off between light-utilization and light-protection in marine flavobacteria.</title>
        <authorList>
            <person name="Kumagai Y."/>
        </authorList>
    </citation>
    <scope>NUCLEOTIDE SEQUENCE [LARGE SCALE GENOMIC DNA]</scope>
    <source>
        <strain evidence="2 3">NBRC 107125</strain>
    </source>
</reference>
<dbReference type="PANTHER" id="PTHR11005">
    <property type="entry name" value="LYSOSOMAL ACID LIPASE-RELATED"/>
    <property type="match status" value="1"/>
</dbReference>
<dbReference type="Proteomes" id="UP000193450">
    <property type="component" value="Chromosome"/>
</dbReference>
<gene>
    <name evidence="2" type="ORF">BST96_14885</name>
</gene>
<organism evidence="2 3">
    <name type="scientific">Oceanicoccus sagamiensis</name>
    <dbReference type="NCBI Taxonomy" id="716816"/>
    <lineage>
        <taxon>Bacteria</taxon>
        <taxon>Pseudomonadati</taxon>
        <taxon>Pseudomonadota</taxon>
        <taxon>Gammaproteobacteria</taxon>
        <taxon>Cellvibrionales</taxon>
        <taxon>Spongiibacteraceae</taxon>
        <taxon>Oceanicoccus</taxon>
    </lineage>
</organism>
<accession>A0A1X9NEH1</accession>
<feature type="domain" description="Serine aminopeptidase S33" evidence="1">
    <location>
        <begin position="20"/>
        <end position="171"/>
    </location>
</feature>
<dbReference type="EMBL" id="CP019343">
    <property type="protein sequence ID" value="ARN76430.1"/>
    <property type="molecule type" value="Genomic_DNA"/>
</dbReference>
<dbReference type="InterPro" id="IPR029058">
    <property type="entry name" value="AB_hydrolase_fold"/>
</dbReference>
<dbReference type="STRING" id="716816.BST96_14885"/>
<proteinExistence type="predicted"/>
<dbReference type="SUPFAM" id="SSF53474">
    <property type="entry name" value="alpha/beta-Hydrolases"/>
    <property type="match status" value="1"/>
</dbReference>
<dbReference type="Pfam" id="PF12146">
    <property type="entry name" value="Hydrolase_4"/>
    <property type="match status" value="1"/>
</dbReference>
<name>A0A1X9NEH1_9GAMM</name>
<dbReference type="Gene3D" id="3.40.50.1820">
    <property type="entry name" value="alpha/beta hydrolase"/>
    <property type="match status" value="1"/>
</dbReference>
<evidence type="ECO:0000259" key="1">
    <source>
        <dbReference type="Pfam" id="PF12146"/>
    </source>
</evidence>
<evidence type="ECO:0000313" key="3">
    <source>
        <dbReference type="Proteomes" id="UP000193450"/>
    </source>
</evidence>
<dbReference type="KEGG" id="osg:BST96_14885"/>
<protein>
    <recommendedName>
        <fullName evidence="1">Serine aminopeptidase S33 domain-containing protein</fullName>
    </recommendedName>
</protein>
<evidence type="ECO:0000313" key="2">
    <source>
        <dbReference type="EMBL" id="ARN76430.1"/>
    </source>
</evidence>
<keyword evidence="3" id="KW-1185">Reference proteome</keyword>
<sequence>MLHSTLQDGSTFFSDEGTGLACYLARQGYDVYVGDLRGKGKSWPQVNASSAFGSHQAINEDIPAMAHKIKMLRGDIPQIWVGHGWGSVLMTSYYARYGNSLCSVARMAHFAARRKIQSANSAKAFFIDFLGRKFGKLLIAINGYIPAKKMRLGASNESRAHYQDYLTWSSTDQWVDAEDGFSYGEAIRQQQLPPSFYFAASSDKAYGDPDDVREFMKELGPHDGRLMVLSRRGGNARDYNHLNMVRHKDCDTDHFPLLLAWLQQA</sequence>
<dbReference type="InterPro" id="IPR022742">
    <property type="entry name" value="Hydrolase_4"/>
</dbReference>
<dbReference type="AlphaFoldDB" id="A0A1X9NEH1"/>